<dbReference type="RefSeq" id="WP_079492205.1">
    <property type="nucleotide sequence ID" value="NZ_FUZT01000006.1"/>
</dbReference>
<dbReference type="SUPFAM" id="SSF52540">
    <property type="entry name" value="P-loop containing nucleoside triphosphate hydrolases"/>
    <property type="match status" value="1"/>
</dbReference>
<accession>A0A1T5LAJ8</accession>
<dbReference type="CDD" id="cd00009">
    <property type="entry name" value="AAA"/>
    <property type="match status" value="1"/>
</dbReference>
<feature type="domain" description="ATPase AAA-3" evidence="1">
    <location>
        <begin position="46"/>
        <end position="178"/>
    </location>
</feature>
<dbReference type="Gene3D" id="3.40.50.300">
    <property type="entry name" value="P-loop containing nucleotide triphosphate hydrolases"/>
    <property type="match status" value="1"/>
</dbReference>
<evidence type="ECO:0000313" key="4">
    <source>
        <dbReference type="Proteomes" id="UP000190285"/>
    </source>
</evidence>
<dbReference type="AlphaFoldDB" id="A0A1T5LAJ8"/>
<dbReference type="Pfam" id="PF17863">
    <property type="entry name" value="AAA_lid_2"/>
    <property type="match status" value="1"/>
</dbReference>
<dbReference type="InterPro" id="IPR027417">
    <property type="entry name" value="P-loop_NTPase"/>
</dbReference>
<sequence>MEFNEKDFREFKDKFNSIKNEIQKAIIGQEELIEKVLIAMLCEGNVLLEGVPGLGKTQLVKTIGEVLNLEFSRIQFTPDLMPADVLGTNIIVNDENGRNRFEFQRGPVFTNILLADEINRATPKTQSAMLQCMQEKMVTSGNTTYNLDKPFFVLATQNPIEMEGTYALPEAQMDRFIFKLNVEFPNLKELQDIVNLTTNSNNIDLEKITDREDILKMINISKEIPISEPVLEYAMKLVLFTHPQGEGSPEITKKYVRFGSSPRGAQAIVRSAKVKALIEGRFNVSFDDIKYVAFPALRHRLILNFEAMGDNVDSDYVIDKIIDKVD</sequence>
<dbReference type="Proteomes" id="UP000190285">
    <property type="component" value="Unassembled WGS sequence"/>
</dbReference>
<dbReference type="STRING" id="36842.SAMN02194393_02663"/>
<keyword evidence="4" id="KW-1185">Reference proteome</keyword>
<dbReference type="InterPro" id="IPR011703">
    <property type="entry name" value="ATPase_AAA-3"/>
</dbReference>
<dbReference type="PANTHER" id="PTHR42759">
    <property type="entry name" value="MOXR FAMILY PROTEIN"/>
    <property type="match status" value="1"/>
</dbReference>
<evidence type="ECO:0000259" key="2">
    <source>
        <dbReference type="Pfam" id="PF17863"/>
    </source>
</evidence>
<dbReference type="EMBL" id="FUZT01000006">
    <property type="protein sequence ID" value="SKC72934.1"/>
    <property type="molecule type" value="Genomic_DNA"/>
</dbReference>
<evidence type="ECO:0000259" key="1">
    <source>
        <dbReference type="Pfam" id="PF07726"/>
    </source>
</evidence>
<feature type="domain" description="ChlI/MoxR AAA lid" evidence="2">
    <location>
        <begin position="251"/>
        <end position="320"/>
    </location>
</feature>
<dbReference type="GO" id="GO:0016887">
    <property type="term" value="F:ATP hydrolysis activity"/>
    <property type="evidence" value="ECO:0007669"/>
    <property type="project" value="InterPro"/>
</dbReference>
<organism evidence="3 4">
    <name type="scientific">Maledivibacter halophilus</name>
    <dbReference type="NCBI Taxonomy" id="36842"/>
    <lineage>
        <taxon>Bacteria</taxon>
        <taxon>Bacillati</taxon>
        <taxon>Bacillota</taxon>
        <taxon>Clostridia</taxon>
        <taxon>Peptostreptococcales</taxon>
        <taxon>Caminicellaceae</taxon>
        <taxon>Maledivibacter</taxon>
    </lineage>
</organism>
<dbReference type="InterPro" id="IPR041628">
    <property type="entry name" value="ChlI/MoxR_AAA_lid"/>
</dbReference>
<gene>
    <name evidence="3" type="ORF">SAMN02194393_02663</name>
</gene>
<dbReference type="GO" id="GO:0005524">
    <property type="term" value="F:ATP binding"/>
    <property type="evidence" value="ECO:0007669"/>
    <property type="project" value="InterPro"/>
</dbReference>
<proteinExistence type="predicted"/>
<reference evidence="3 4" key="1">
    <citation type="submission" date="2017-02" db="EMBL/GenBank/DDBJ databases">
        <authorList>
            <person name="Peterson S.W."/>
        </authorList>
    </citation>
    <scope>NUCLEOTIDE SEQUENCE [LARGE SCALE GENOMIC DNA]</scope>
    <source>
        <strain evidence="3 4">M1</strain>
    </source>
</reference>
<dbReference type="OrthoDB" id="9808397at2"/>
<dbReference type="Pfam" id="PF07726">
    <property type="entry name" value="AAA_3"/>
    <property type="match status" value="1"/>
</dbReference>
<evidence type="ECO:0000313" key="3">
    <source>
        <dbReference type="EMBL" id="SKC72934.1"/>
    </source>
</evidence>
<dbReference type="PANTHER" id="PTHR42759:SF1">
    <property type="entry name" value="MAGNESIUM-CHELATASE SUBUNIT CHLD"/>
    <property type="match status" value="1"/>
</dbReference>
<dbReference type="Gene3D" id="1.10.8.80">
    <property type="entry name" value="Magnesium chelatase subunit I, C-Terminal domain"/>
    <property type="match status" value="1"/>
</dbReference>
<dbReference type="PIRSF" id="PIRSF002849">
    <property type="entry name" value="AAA_ATPase_chaperone_MoxR_prd"/>
    <property type="match status" value="1"/>
</dbReference>
<dbReference type="InterPro" id="IPR050764">
    <property type="entry name" value="CbbQ/NirQ/NorQ/GpvN"/>
</dbReference>
<protein>
    <submittedName>
        <fullName evidence="3">MoxR-like ATPase</fullName>
    </submittedName>
</protein>
<name>A0A1T5LAJ8_9FIRM</name>